<evidence type="ECO:0000256" key="3">
    <source>
        <dbReference type="ARBA" id="ARBA00022692"/>
    </source>
</evidence>
<keyword evidence="7" id="KW-0325">Glycoprotein</keyword>
<dbReference type="PANTHER" id="PTHR32178">
    <property type="entry name" value="FAM187"/>
    <property type="match status" value="1"/>
</dbReference>
<evidence type="ECO:0000256" key="2">
    <source>
        <dbReference type="ARBA" id="ARBA00008727"/>
    </source>
</evidence>
<evidence type="ECO:0000256" key="4">
    <source>
        <dbReference type="ARBA" id="ARBA00022729"/>
    </source>
</evidence>
<dbReference type="GO" id="GO:0016020">
    <property type="term" value="C:membrane"/>
    <property type="evidence" value="ECO:0007669"/>
    <property type="project" value="UniProtKB-SubCell"/>
</dbReference>
<feature type="non-terminal residue" evidence="9">
    <location>
        <position position="328"/>
    </location>
</feature>
<dbReference type="InterPro" id="IPR039311">
    <property type="entry name" value="FAM187A/B"/>
</dbReference>
<dbReference type="InterPro" id="IPR036179">
    <property type="entry name" value="Ig-like_dom_sf"/>
</dbReference>
<keyword evidence="5" id="KW-1133">Transmembrane helix</keyword>
<protein>
    <recommendedName>
        <fullName evidence="8">Ig-like domain-containing protein</fullName>
    </recommendedName>
</protein>
<dbReference type="SUPFAM" id="SSF48726">
    <property type="entry name" value="Immunoglobulin"/>
    <property type="match status" value="2"/>
</dbReference>
<dbReference type="Gene3D" id="2.60.40.10">
    <property type="entry name" value="Immunoglobulins"/>
    <property type="match status" value="1"/>
</dbReference>
<sequence length="328" mass="37733">KNKSVINEEVKMGLLANLTKNRIYMTLDHCLYIQKVTREDSGLYFCQDLEGDDTYFQYSIDVVPEKINFVKGKFVDWYSYVNQTIYSVNLNIDRSTNSEIISLRNVTGVVVRVESEWTNWGPCDGCIESRSRFAKCRIKPKLNHKIHPLSNATLPEDVYNLLTSLKLSCHSLQLRERFPNLSKLVSNVPNYMIVEDCIGPCKQKKSRKYVKYSNTYHLLEKSFITFICPESNLTSKVVWRKNGKVIKPNKFSSDSSLPSMMYVDSFNVLHFEGVTLSNKGNYTCYVDGIQMQEIIISIASNPLIGEYCTCICSYPVTTLIQQHFFTSK</sequence>
<gene>
    <name evidence="9" type="ORF">g.45434</name>
</gene>
<keyword evidence="6" id="KW-0472">Membrane</keyword>
<dbReference type="InterPro" id="IPR013783">
    <property type="entry name" value="Ig-like_fold"/>
</dbReference>
<evidence type="ECO:0000256" key="7">
    <source>
        <dbReference type="ARBA" id="ARBA00023180"/>
    </source>
</evidence>
<name>A0A1B6D7R1_9HEMI</name>
<evidence type="ECO:0000256" key="5">
    <source>
        <dbReference type="ARBA" id="ARBA00022989"/>
    </source>
</evidence>
<keyword evidence="4" id="KW-0732">Signal</keyword>
<comment type="subcellular location">
    <subcellularLocation>
        <location evidence="1">Membrane</location>
        <topology evidence="1">Single-pass type I membrane protein</topology>
    </subcellularLocation>
</comment>
<evidence type="ECO:0000313" key="9">
    <source>
        <dbReference type="EMBL" id="JAS21615.1"/>
    </source>
</evidence>
<dbReference type="CDD" id="cd00096">
    <property type="entry name" value="Ig"/>
    <property type="match status" value="1"/>
</dbReference>
<dbReference type="AlphaFoldDB" id="A0A1B6D7R1"/>
<evidence type="ECO:0000256" key="6">
    <source>
        <dbReference type="ARBA" id="ARBA00023136"/>
    </source>
</evidence>
<dbReference type="InterPro" id="IPR007110">
    <property type="entry name" value="Ig-like_dom"/>
</dbReference>
<reference evidence="9" key="1">
    <citation type="submission" date="2015-12" db="EMBL/GenBank/DDBJ databases">
        <title>De novo transcriptome assembly of four potential Pierce s Disease insect vectors from Arizona vineyards.</title>
        <authorList>
            <person name="Tassone E.E."/>
        </authorList>
    </citation>
    <scope>NUCLEOTIDE SEQUENCE</scope>
</reference>
<evidence type="ECO:0000256" key="1">
    <source>
        <dbReference type="ARBA" id="ARBA00004479"/>
    </source>
</evidence>
<evidence type="ECO:0000259" key="8">
    <source>
        <dbReference type="PROSITE" id="PS50835"/>
    </source>
</evidence>
<feature type="domain" description="Ig-like" evidence="8">
    <location>
        <begin position="189"/>
        <end position="297"/>
    </location>
</feature>
<dbReference type="PANTHER" id="PTHR32178:SF6">
    <property type="entry name" value="IG-LIKE DOMAIN-CONTAINING PROTEIN"/>
    <property type="match status" value="1"/>
</dbReference>
<accession>A0A1B6D7R1</accession>
<dbReference type="EMBL" id="GEDC01015683">
    <property type="protein sequence ID" value="JAS21615.1"/>
    <property type="molecule type" value="Transcribed_RNA"/>
</dbReference>
<feature type="non-terminal residue" evidence="9">
    <location>
        <position position="1"/>
    </location>
</feature>
<proteinExistence type="inferred from homology"/>
<keyword evidence="3" id="KW-0812">Transmembrane</keyword>
<organism evidence="9">
    <name type="scientific">Clastoptera arizonana</name>
    <name type="common">Arizona spittle bug</name>
    <dbReference type="NCBI Taxonomy" id="38151"/>
    <lineage>
        <taxon>Eukaryota</taxon>
        <taxon>Metazoa</taxon>
        <taxon>Ecdysozoa</taxon>
        <taxon>Arthropoda</taxon>
        <taxon>Hexapoda</taxon>
        <taxon>Insecta</taxon>
        <taxon>Pterygota</taxon>
        <taxon>Neoptera</taxon>
        <taxon>Paraneoptera</taxon>
        <taxon>Hemiptera</taxon>
        <taxon>Auchenorrhyncha</taxon>
        <taxon>Cercopoidea</taxon>
        <taxon>Clastopteridae</taxon>
        <taxon>Clastoptera</taxon>
    </lineage>
</organism>
<comment type="similarity">
    <text evidence="2">Belongs to the FAM187 family.</text>
</comment>
<dbReference type="PROSITE" id="PS50835">
    <property type="entry name" value="IG_LIKE"/>
    <property type="match status" value="1"/>
</dbReference>